<evidence type="ECO:0000256" key="5">
    <source>
        <dbReference type="ARBA" id="ARBA00022679"/>
    </source>
</evidence>
<dbReference type="PROSITE" id="PS50970">
    <property type="entry name" value="HCY"/>
    <property type="match status" value="1"/>
</dbReference>
<dbReference type="GO" id="GO:0008168">
    <property type="term" value="F:methyltransferase activity"/>
    <property type="evidence" value="ECO:0007669"/>
    <property type="project" value="UniProtKB-UniRule"/>
</dbReference>
<dbReference type="Proteomes" id="UP000037146">
    <property type="component" value="Unassembled WGS sequence"/>
</dbReference>
<dbReference type="NCBIfam" id="NF006396">
    <property type="entry name" value="PRK08645.1"/>
    <property type="match status" value="1"/>
</dbReference>
<dbReference type="PATRIC" id="fig|1679170.3.peg.2323"/>
<dbReference type="STRING" id="1679170.AC625_10405"/>
<keyword evidence="7" id="KW-0560">Oxidoreductase</keyword>
<proteinExistence type="predicted"/>
<evidence type="ECO:0000313" key="10">
    <source>
        <dbReference type="EMBL" id="KMY49885.1"/>
    </source>
</evidence>
<dbReference type="GO" id="GO:0004489">
    <property type="term" value="F:methylenetetrahydrofolate reductase [NAD(P)H] activity"/>
    <property type="evidence" value="ECO:0007669"/>
    <property type="project" value="InterPro"/>
</dbReference>
<gene>
    <name evidence="10" type="ORF">AC625_10405</name>
</gene>
<evidence type="ECO:0000256" key="7">
    <source>
        <dbReference type="ARBA" id="ARBA00023002"/>
    </source>
</evidence>
<dbReference type="RefSeq" id="WP_049681233.1">
    <property type="nucleotide sequence ID" value="NZ_LFZW01000001.1"/>
</dbReference>
<feature type="domain" description="Hcy-binding" evidence="9">
    <location>
        <begin position="1"/>
        <end position="282"/>
    </location>
</feature>
<dbReference type="InterPro" id="IPR029041">
    <property type="entry name" value="FAD-linked_oxidoreductase-like"/>
</dbReference>
<keyword evidence="5 8" id="KW-0808">Transferase</keyword>
<feature type="binding site" evidence="8">
    <location>
        <position position="267"/>
    </location>
    <ligand>
        <name>Zn(2+)</name>
        <dbReference type="ChEBI" id="CHEBI:29105"/>
    </ligand>
</feature>
<dbReference type="Gene3D" id="3.20.20.220">
    <property type="match status" value="1"/>
</dbReference>
<dbReference type="Gene3D" id="3.20.20.330">
    <property type="entry name" value="Homocysteine-binding-like domain"/>
    <property type="match status" value="1"/>
</dbReference>
<evidence type="ECO:0000256" key="8">
    <source>
        <dbReference type="PROSITE-ProRule" id="PRU00333"/>
    </source>
</evidence>
<accession>A0A0K9GTB0</accession>
<keyword evidence="6" id="KW-0274">FAD</keyword>
<dbReference type="SUPFAM" id="SSF82282">
    <property type="entry name" value="Homocysteine S-methyltransferase"/>
    <property type="match status" value="1"/>
</dbReference>
<dbReference type="InterPro" id="IPR003726">
    <property type="entry name" value="HCY_dom"/>
</dbReference>
<dbReference type="PANTHER" id="PTHR11103:SF18">
    <property type="entry name" value="SLR1189 PROTEIN"/>
    <property type="match status" value="1"/>
</dbReference>
<comment type="cofactor">
    <cofactor evidence="8">
        <name>Zn(2+)</name>
        <dbReference type="ChEBI" id="CHEBI:29105"/>
    </cofactor>
</comment>
<dbReference type="EMBL" id="LFZW01000001">
    <property type="protein sequence ID" value="KMY49885.1"/>
    <property type="molecule type" value="Genomic_DNA"/>
</dbReference>
<comment type="pathway">
    <text evidence="2">One-carbon metabolism; tetrahydrofolate interconversion.</text>
</comment>
<dbReference type="EC" id="2.1.1.10" evidence="10"/>
<evidence type="ECO:0000313" key="11">
    <source>
        <dbReference type="Proteomes" id="UP000037146"/>
    </source>
</evidence>
<dbReference type="SUPFAM" id="SSF51730">
    <property type="entry name" value="FAD-linked oxidoreductase"/>
    <property type="match status" value="1"/>
</dbReference>
<dbReference type="GO" id="GO:0035999">
    <property type="term" value="P:tetrahydrofolate interconversion"/>
    <property type="evidence" value="ECO:0007669"/>
    <property type="project" value="UniProtKB-UniPathway"/>
</dbReference>
<comment type="caution">
    <text evidence="10">The sequence shown here is derived from an EMBL/GenBank/DDBJ whole genome shotgun (WGS) entry which is preliminary data.</text>
</comment>
<evidence type="ECO:0000256" key="6">
    <source>
        <dbReference type="ARBA" id="ARBA00022827"/>
    </source>
</evidence>
<dbReference type="GO" id="GO:0006555">
    <property type="term" value="P:methionine metabolic process"/>
    <property type="evidence" value="ECO:0007669"/>
    <property type="project" value="InterPro"/>
</dbReference>
<evidence type="ECO:0000256" key="1">
    <source>
        <dbReference type="ARBA" id="ARBA00001974"/>
    </source>
</evidence>
<dbReference type="AlphaFoldDB" id="A0A0K9GTB0"/>
<organism evidence="10 11">
    <name type="scientific">Peribacillus loiseleuriae</name>
    <dbReference type="NCBI Taxonomy" id="1679170"/>
    <lineage>
        <taxon>Bacteria</taxon>
        <taxon>Bacillati</taxon>
        <taxon>Bacillota</taxon>
        <taxon>Bacilli</taxon>
        <taxon>Bacillales</taxon>
        <taxon>Bacillaceae</taxon>
        <taxon>Peribacillus</taxon>
    </lineage>
</organism>
<dbReference type="CDD" id="cd00537">
    <property type="entry name" value="MTHFR"/>
    <property type="match status" value="1"/>
</dbReference>
<feature type="binding site" evidence="8">
    <location>
        <position position="202"/>
    </location>
    <ligand>
        <name>Zn(2+)</name>
        <dbReference type="ChEBI" id="CHEBI:29105"/>
    </ligand>
</feature>
<keyword evidence="8" id="KW-0862">Zinc</keyword>
<comment type="cofactor">
    <cofactor evidence="1">
        <name>FAD</name>
        <dbReference type="ChEBI" id="CHEBI:57692"/>
    </cofactor>
</comment>
<keyword evidence="3 8" id="KW-0489">Methyltransferase</keyword>
<dbReference type="InterPro" id="IPR036589">
    <property type="entry name" value="HCY_dom_sf"/>
</dbReference>
<dbReference type="GO" id="GO:0032259">
    <property type="term" value="P:methylation"/>
    <property type="evidence" value="ECO:0007669"/>
    <property type="project" value="UniProtKB-KW"/>
</dbReference>
<protein>
    <submittedName>
        <fullName evidence="10">Homocysteine methyltransferase</fullName>
        <ecNumber evidence="10">2.1.1.10</ecNumber>
    </submittedName>
</protein>
<evidence type="ECO:0000256" key="3">
    <source>
        <dbReference type="ARBA" id="ARBA00022603"/>
    </source>
</evidence>
<keyword evidence="4" id="KW-0285">Flavoprotein</keyword>
<dbReference type="FunFam" id="3.20.20.220:FF:000007">
    <property type="entry name" value="Bifunctional homocysteine S-methyltransferase/methylenetetrahydrofolate reductase"/>
    <property type="match status" value="1"/>
</dbReference>
<dbReference type="PANTHER" id="PTHR11103">
    <property type="entry name" value="SLR1189 PROTEIN"/>
    <property type="match status" value="1"/>
</dbReference>
<dbReference type="InterPro" id="IPR003171">
    <property type="entry name" value="Mehydrof_redctse-like"/>
</dbReference>
<evidence type="ECO:0000256" key="4">
    <source>
        <dbReference type="ARBA" id="ARBA00022630"/>
    </source>
</evidence>
<dbReference type="OrthoDB" id="9803687at2"/>
<dbReference type="UniPathway" id="UPA00193"/>
<feature type="binding site" evidence="8">
    <location>
        <position position="268"/>
    </location>
    <ligand>
        <name>Zn(2+)</name>
        <dbReference type="ChEBI" id="CHEBI:29105"/>
    </ligand>
</feature>
<dbReference type="Pfam" id="PF02219">
    <property type="entry name" value="MTHFR"/>
    <property type="match status" value="1"/>
</dbReference>
<keyword evidence="8" id="KW-0479">Metal-binding</keyword>
<keyword evidence="11" id="KW-1185">Reference proteome</keyword>
<sequence length="616" mass="67903">MDFRQELKNRILVGEGAMGTLLYSHGIDLCYEELNITNPNQIETIHQAYLNAGADIIQSNTYGANFHKLKRYGLEDQVSQINRKGIVIAKKVAAQGNAFVFGTIGALRSIRKSDLSLEEIKRIFREQLYSLLLEAPDGLLLETFYDLEELETVLQIARQETDLPIISNVSLHELGNLQNGMSLNEAFQRLEQLGTDVVGVNCRLGPHHMIRALESVSLPKQAALAVYPNASLPDYVDGRLVYDAVPEYFASSALELREQGASIIGGCCGTTPVHIEAIKNAVRLLAPVQDKEIKVRNIEIIEVRNSDEGVAFHEKAKVERTILVELDPPKKLGIETFMNGALALKKAGVDSVTMADNSLASPRVSNVALGTLLKTQHEMKPLLHITCRDRNLIGLQSHLMGLQTLGLNEILVVTGDPSKIGDFPGATSVYDLSSLDLISLVKQFNEGLSYSGQSLGQKTNFKVAAAFNPNVKYLDKAVKRVEKKIVCGADSFLTQPIYSVKQLEDVYEATQHLDTPIFLGIMPLTSSRNAEFIHNEVPGIVLPEEVRRAMASAGNDPIKGKNEGVAIAKELVDAAMDKFKGIYLITPFLYYEMTAELTKHIRKVDSRQTSEVGAYE</sequence>
<name>A0A0K9GTB0_9BACI</name>
<evidence type="ECO:0000259" key="9">
    <source>
        <dbReference type="PROSITE" id="PS50970"/>
    </source>
</evidence>
<dbReference type="Pfam" id="PF02574">
    <property type="entry name" value="S-methyl_trans"/>
    <property type="match status" value="1"/>
</dbReference>
<dbReference type="GO" id="GO:0046872">
    <property type="term" value="F:metal ion binding"/>
    <property type="evidence" value="ECO:0007669"/>
    <property type="project" value="UniProtKB-KW"/>
</dbReference>
<evidence type="ECO:0000256" key="2">
    <source>
        <dbReference type="ARBA" id="ARBA00004777"/>
    </source>
</evidence>
<reference evidence="11" key="1">
    <citation type="submission" date="2015-07" db="EMBL/GenBank/DDBJ databases">
        <title>Genome sequencing project for genomic taxonomy and phylogenomics of Bacillus-like bacteria.</title>
        <authorList>
            <person name="Liu B."/>
            <person name="Wang J."/>
            <person name="Zhu Y."/>
            <person name="Liu G."/>
            <person name="Chen Q."/>
            <person name="Chen Z."/>
            <person name="Lan J."/>
            <person name="Che J."/>
            <person name="Ge C."/>
            <person name="Shi H."/>
            <person name="Pan Z."/>
            <person name="Liu X."/>
        </authorList>
    </citation>
    <scope>NUCLEOTIDE SEQUENCE [LARGE SCALE GENOMIC DNA]</scope>
    <source>
        <strain evidence="11">FJAT-27997</strain>
    </source>
</reference>